<evidence type="ECO:0000256" key="2">
    <source>
        <dbReference type="ARBA" id="ARBA00022980"/>
    </source>
</evidence>
<dbReference type="Proteomes" id="UP000015100">
    <property type="component" value="Unassembled WGS sequence"/>
</dbReference>
<proteinExistence type="inferred from homology"/>
<dbReference type="eggNOG" id="KOG3162">
    <property type="taxonomic scope" value="Eukaryota"/>
</dbReference>
<dbReference type="HOGENOM" id="CLU_1057760_0_0_1"/>
<dbReference type="PANTHER" id="PTHR13479:SF40">
    <property type="entry name" value="SMALL RIBOSOMAL SUBUNIT PROTEIN BS18M"/>
    <property type="match status" value="1"/>
</dbReference>
<keyword evidence="2" id="KW-0689">Ribosomal protein</keyword>
<evidence type="ECO:0000256" key="1">
    <source>
        <dbReference type="ARBA" id="ARBA00005589"/>
    </source>
</evidence>
<comment type="similarity">
    <text evidence="1">Belongs to the bacterial ribosomal protein bS18 family.</text>
</comment>
<dbReference type="OrthoDB" id="21463at2759"/>
<dbReference type="GO" id="GO:0003735">
    <property type="term" value="F:structural constituent of ribosome"/>
    <property type="evidence" value="ECO:0007669"/>
    <property type="project" value="InterPro"/>
</dbReference>
<organism evidence="5 6">
    <name type="scientific">Dactylellina haptotyla (strain CBS 200.50)</name>
    <name type="common">Nematode-trapping fungus</name>
    <name type="synonym">Monacrosporium haptotylum</name>
    <dbReference type="NCBI Taxonomy" id="1284197"/>
    <lineage>
        <taxon>Eukaryota</taxon>
        <taxon>Fungi</taxon>
        <taxon>Dikarya</taxon>
        <taxon>Ascomycota</taxon>
        <taxon>Pezizomycotina</taxon>
        <taxon>Orbiliomycetes</taxon>
        <taxon>Orbiliales</taxon>
        <taxon>Orbiliaceae</taxon>
        <taxon>Dactylellina</taxon>
    </lineage>
</organism>
<evidence type="ECO:0000256" key="3">
    <source>
        <dbReference type="ARBA" id="ARBA00023274"/>
    </source>
</evidence>
<dbReference type="Pfam" id="PF01084">
    <property type="entry name" value="Ribosomal_S18"/>
    <property type="match status" value="1"/>
</dbReference>
<dbReference type="EMBL" id="AQGS01000598">
    <property type="protein sequence ID" value="EPS37770.1"/>
    <property type="molecule type" value="Genomic_DNA"/>
</dbReference>
<accession>S8A442</accession>
<name>S8A442_DACHA</name>
<gene>
    <name evidence="5" type="ORF">H072_8371</name>
</gene>
<protein>
    <recommendedName>
        <fullName evidence="4">Small ribosomal subunit protein bS18m</fullName>
    </recommendedName>
</protein>
<dbReference type="GO" id="GO:0032543">
    <property type="term" value="P:mitochondrial translation"/>
    <property type="evidence" value="ECO:0007669"/>
    <property type="project" value="TreeGrafter"/>
</dbReference>
<dbReference type="AlphaFoldDB" id="S8A442"/>
<comment type="caution">
    <text evidence="5">The sequence shown here is derived from an EMBL/GenBank/DDBJ whole genome shotgun (WGS) entry which is preliminary data.</text>
</comment>
<evidence type="ECO:0000313" key="6">
    <source>
        <dbReference type="Proteomes" id="UP000015100"/>
    </source>
</evidence>
<dbReference type="GO" id="GO:0005763">
    <property type="term" value="C:mitochondrial small ribosomal subunit"/>
    <property type="evidence" value="ECO:0007669"/>
    <property type="project" value="TreeGrafter"/>
</dbReference>
<evidence type="ECO:0000313" key="5">
    <source>
        <dbReference type="EMBL" id="EPS37770.1"/>
    </source>
</evidence>
<dbReference type="PANTHER" id="PTHR13479">
    <property type="entry name" value="30S RIBOSOMAL PROTEIN S18"/>
    <property type="match status" value="1"/>
</dbReference>
<evidence type="ECO:0000256" key="4">
    <source>
        <dbReference type="ARBA" id="ARBA00035264"/>
    </source>
</evidence>
<dbReference type="GO" id="GO:0070181">
    <property type="term" value="F:small ribosomal subunit rRNA binding"/>
    <property type="evidence" value="ECO:0007669"/>
    <property type="project" value="TreeGrafter"/>
</dbReference>
<dbReference type="STRING" id="1284197.S8A442"/>
<sequence length="263" mass="29788">MPPRPSTAVVKTVLADSSFLPFLYPAASRRLLSSTAALQQGNPANQQTFLNLVKGLPKAEQSSSLPSIDSDSAPKSFRSFVNMQQRQRGKAFNDLAHMNSGTGVIVKELTSLVGRRQGIEQSLEKVDPEIFRHSPPIMERSYLNPKDLSYEEYLKYNDSKRQHLREDVFATLQESPLDHYKNFNLLKDYMTSAGRIKHRSLTNLSNRNQRKLAKAIRRAIGIGLLPSVYRHPSILMSEQKFAVDGFKTGAYQDRPRDDPVRNR</sequence>
<keyword evidence="6" id="KW-1185">Reference proteome</keyword>
<reference evidence="6" key="2">
    <citation type="submission" date="2013-04" db="EMBL/GenBank/DDBJ databases">
        <title>Genomic mechanisms accounting for the adaptation to parasitism in nematode-trapping fungi.</title>
        <authorList>
            <person name="Ahren D.G."/>
        </authorList>
    </citation>
    <scope>NUCLEOTIDE SEQUENCE [LARGE SCALE GENOMIC DNA]</scope>
    <source>
        <strain evidence="6">CBS 200.50</strain>
    </source>
</reference>
<keyword evidence="3" id="KW-0687">Ribonucleoprotein</keyword>
<dbReference type="InterPro" id="IPR036870">
    <property type="entry name" value="Ribosomal_bS18_sf"/>
</dbReference>
<dbReference type="InterPro" id="IPR001648">
    <property type="entry name" value="Ribosomal_bS18"/>
</dbReference>
<dbReference type="SUPFAM" id="SSF46911">
    <property type="entry name" value="Ribosomal protein S18"/>
    <property type="match status" value="1"/>
</dbReference>
<dbReference type="OMA" id="DYMTSAG"/>
<reference evidence="5 6" key="1">
    <citation type="journal article" date="2013" name="PLoS Genet.">
        <title>Genomic mechanisms accounting for the adaptation to parasitism in nematode-trapping fungi.</title>
        <authorList>
            <person name="Meerupati T."/>
            <person name="Andersson K.M."/>
            <person name="Friman E."/>
            <person name="Kumar D."/>
            <person name="Tunlid A."/>
            <person name="Ahren D."/>
        </authorList>
    </citation>
    <scope>NUCLEOTIDE SEQUENCE [LARGE SCALE GENOMIC DNA]</scope>
    <source>
        <strain evidence="5 6">CBS 200.50</strain>
    </source>
</reference>
<dbReference type="Gene3D" id="4.10.640.10">
    <property type="entry name" value="Ribosomal protein S18"/>
    <property type="match status" value="1"/>
</dbReference>